<feature type="region of interest" description="Disordered" evidence="1">
    <location>
        <begin position="1"/>
        <end position="55"/>
    </location>
</feature>
<protein>
    <submittedName>
        <fullName evidence="2">Uncharacterized protein</fullName>
    </submittedName>
</protein>
<keyword evidence="3" id="KW-1185">Reference proteome</keyword>
<name>A0A0E0E864_9ORYZ</name>
<reference evidence="2" key="1">
    <citation type="submission" date="2015-04" db="UniProtKB">
        <authorList>
            <consortium name="EnsemblPlants"/>
        </authorList>
    </citation>
    <scope>IDENTIFICATION</scope>
</reference>
<evidence type="ECO:0000256" key="1">
    <source>
        <dbReference type="SAM" id="MobiDB-lite"/>
    </source>
</evidence>
<evidence type="ECO:0000313" key="2">
    <source>
        <dbReference type="EnsemblPlants" id="OMERI07G03570.1"/>
    </source>
</evidence>
<sequence length="156" mass="17424">MALAAGGERLREGDDDDDDDEKEQDRERDRDEPEPEEAEQDSEREDYPEEEREVERPWRGFAIISGCYCPWLLRSRSRRRGGGWRGACQWPRLRERPRECGCGARARARAWGFGTECCGGGSGGGGGRCHPAAPLPMVALLPPARANGVGGRKKRR</sequence>
<evidence type="ECO:0000313" key="3">
    <source>
        <dbReference type="Proteomes" id="UP000008021"/>
    </source>
</evidence>
<reference evidence="2" key="2">
    <citation type="submission" date="2018-05" db="EMBL/GenBank/DDBJ databases">
        <title>OmerRS3 (Oryza meridionalis Reference Sequence Version 3).</title>
        <authorList>
            <person name="Zhang J."/>
            <person name="Kudrna D."/>
            <person name="Lee S."/>
            <person name="Talag J."/>
            <person name="Welchert J."/>
            <person name="Wing R.A."/>
        </authorList>
    </citation>
    <scope>NUCLEOTIDE SEQUENCE [LARGE SCALE GENOMIC DNA]</scope>
    <source>
        <strain evidence="2">cv. OR44</strain>
    </source>
</reference>
<proteinExistence type="predicted"/>
<dbReference type="HOGENOM" id="CLU_1689507_0_0_1"/>
<feature type="compositionally biased region" description="Acidic residues" evidence="1">
    <location>
        <begin position="32"/>
        <end position="52"/>
    </location>
</feature>
<organism evidence="2">
    <name type="scientific">Oryza meridionalis</name>
    <dbReference type="NCBI Taxonomy" id="40149"/>
    <lineage>
        <taxon>Eukaryota</taxon>
        <taxon>Viridiplantae</taxon>
        <taxon>Streptophyta</taxon>
        <taxon>Embryophyta</taxon>
        <taxon>Tracheophyta</taxon>
        <taxon>Spermatophyta</taxon>
        <taxon>Magnoliopsida</taxon>
        <taxon>Liliopsida</taxon>
        <taxon>Poales</taxon>
        <taxon>Poaceae</taxon>
        <taxon>BOP clade</taxon>
        <taxon>Oryzoideae</taxon>
        <taxon>Oryzeae</taxon>
        <taxon>Oryzinae</taxon>
        <taxon>Oryza</taxon>
    </lineage>
</organism>
<feature type="compositionally biased region" description="Acidic residues" evidence="1">
    <location>
        <begin position="13"/>
        <end position="22"/>
    </location>
</feature>
<accession>A0A0E0E864</accession>
<dbReference type="EnsemblPlants" id="OMERI07G03570.1">
    <property type="protein sequence ID" value="OMERI07G03570.1"/>
    <property type="gene ID" value="OMERI07G03570"/>
</dbReference>
<dbReference type="AlphaFoldDB" id="A0A0E0E864"/>
<dbReference type="Proteomes" id="UP000008021">
    <property type="component" value="Chromosome 7"/>
</dbReference>
<dbReference type="Gramene" id="OMERI07G03570.1">
    <property type="protein sequence ID" value="OMERI07G03570.1"/>
    <property type="gene ID" value="OMERI07G03570"/>
</dbReference>